<organism evidence="3 4">
    <name type="scientific">Tardibacter chloracetimidivorans</name>
    <dbReference type="NCBI Taxonomy" id="1921510"/>
    <lineage>
        <taxon>Bacteria</taxon>
        <taxon>Pseudomonadati</taxon>
        <taxon>Pseudomonadota</taxon>
        <taxon>Alphaproteobacteria</taxon>
        <taxon>Sphingomonadales</taxon>
        <taxon>Sphingomonadaceae</taxon>
        <taxon>Tardibacter</taxon>
    </lineage>
</organism>
<feature type="transmembrane region" description="Helical" evidence="1">
    <location>
        <begin position="272"/>
        <end position="292"/>
    </location>
</feature>
<keyword evidence="1" id="KW-0472">Membrane</keyword>
<dbReference type="InterPro" id="IPR001173">
    <property type="entry name" value="Glyco_trans_2-like"/>
</dbReference>
<evidence type="ECO:0000313" key="4">
    <source>
        <dbReference type="Proteomes" id="UP000182063"/>
    </source>
</evidence>
<accession>A0A1L3ZTS3</accession>
<evidence type="ECO:0000259" key="2">
    <source>
        <dbReference type="Pfam" id="PF13632"/>
    </source>
</evidence>
<evidence type="ECO:0000256" key="1">
    <source>
        <dbReference type="SAM" id="Phobius"/>
    </source>
</evidence>
<protein>
    <recommendedName>
        <fullName evidence="2">Glycosyltransferase 2-like domain-containing protein</fullName>
    </recommendedName>
</protein>
<feature type="transmembrane region" description="Helical" evidence="1">
    <location>
        <begin position="193"/>
        <end position="219"/>
    </location>
</feature>
<feature type="domain" description="Glycosyltransferase 2-like" evidence="2">
    <location>
        <begin position="13"/>
        <end position="248"/>
    </location>
</feature>
<reference evidence="4" key="1">
    <citation type="submission" date="2016-11" db="EMBL/GenBank/DDBJ databases">
        <title>Complete Genome Sequence of alachlor-degrading Sphingomonas sp. strain JJ-A5.</title>
        <authorList>
            <person name="Lee H."/>
            <person name="Ka J.-O."/>
        </authorList>
    </citation>
    <scope>NUCLEOTIDE SEQUENCE [LARGE SCALE GENOMIC DNA]</scope>
    <source>
        <strain evidence="4">JJ-A5</strain>
    </source>
</reference>
<dbReference type="KEGG" id="sphj:BSL82_06675"/>
<feature type="transmembrane region" description="Helical" evidence="1">
    <location>
        <begin position="231"/>
        <end position="251"/>
    </location>
</feature>
<dbReference type="SUPFAM" id="SSF53448">
    <property type="entry name" value="Nucleotide-diphospho-sugar transferases"/>
    <property type="match status" value="1"/>
</dbReference>
<dbReference type="EMBL" id="CP018221">
    <property type="protein sequence ID" value="API59034.1"/>
    <property type="molecule type" value="Genomic_DNA"/>
</dbReference>
<dbReference type="STRING" id="1921510.BSL82_06675"/>
<dbReference type="Proteomes" id="UP000182063">
    <property type="component" value="Chromosome"/>
</dbReference>
<sequence>MPERATGTRFKAVILHDAEDVVHSAELRIFDRLVERFDMVQLPVLPLADPQSRWIGGHYLDEFAESHGKDLVVREALGASVPSAGVGCAINRNMMDRIIAMNGGRPFDEASITEDYELGLKIGALGGRGIIVRLSAGTGSVVATREHFPATLDAAVRQKARWLTGIALHGWDRMGWRGGVAERWMRLRDRKSIIAAIATLLAYAGAIGFGLVSLSGYAWPWINTPVIVTPGGWLAYLLVFNLGMLCWRLAMRCAFTAAAYGVREGLRAVPRAFLANLIAILACFRALGRIVATLGKPAQQPVWDKTAHRFPSVLPGE</sequence>
<gene>
    <name evidence="3" type="ORF">BSL82_06675</name>
</gene>
<dbReference type="Pfam" id="PF13632">
    <property type="entry name" value="Glyco_trans_2_3"/>
    <property type="match status" value="1"/>
</dbReference>
<keyword evidence="4" id="KW-1185">Reference proteome</keyword>
<dbReference type="RefSeq" id="WP_072596586.1">
    <property type="nucleotide sequence ID" value="NZ_CP018221.1"/>
</dbReference>
<dbReference type="OrthoDB" id="5294733at2"/>
<evidence type="ECO:0000313" key="3">
    <source>
        <dbReference type="EMBL" id="API59034.1"/>
    </source>
</evidence>
<dbReference type="AlphaFoldDB" id="A0A1L3ZTS3"/>
<dbReference type="InterPro" id="IPR029044">
    <property type="entry name" value="Nucleotide-diphossugar_trans"/>
</dbReference>
<keyword evidence="1" id="KW-1133">Transmembrane helix</keyword>
<proteinExistence type="predicted"/>
<keyword evidence="1" id="KW-0812">Transmembrane</keyword>
<name>A0A1L3ZTS3_9SPHN</name>